<proteinExistence type="predicted"/>
<organism evidence="1 2">
    <name type="scientific">Microctonus hyperodae</name>
    <name type="common">Parasitoid wasp</name>
    <dbReference type="NCBI Taxonomy" id="165561"/>
    <lineage>
        <taxon>Eukaryota</taxon>
        <taxon>Metazoa</taxon>
        <taxon>Ecdysozoa</taxon>
        <taxon>Arthropoda</taxon>
        <taxon>Hexapoda</taxon>
        <taxon>Insecta</taxon>
        <taxon>Pterygota</taxon>
        <taxon>Neoptera</taxon>
        <taxon>Endopterygota</taxon>
        <taxon>Hymenoptera</taxon>
        <taxon>Apocrita</taxon>
        <taxon>Ichneumonoidea</taxon>
        <taxon>Braconidae</taxon>
        <taxon>Euphorinae</taxon>
        <taxon>Microctonus</taxon>
    </lineage>
</organism>
<gene>
    <name evidence="1" type="ORF">PV327_009846</name>
</gene>
<dbReference type="EMBL" id="JAQQBR010001835">
    <property type="protein sequence ID" value="KAK0161368.1"/>
    <property type="molecule type" value="Genomic_DNA"/>
</dbReference>
<accession>A0AA39F1T9</accession>
<sequence>MSKALLGLMELLYQNRNDKVGEKLFERRKLQAFKMNDVKRVWEKLRINYHKHCKDQGLRKSTRINLMDKNLDFFENIIRVDANEISSCNASNNCELSKRVLRSGMKLSAITETKLASSSMSLFNPNKTQTIVLHNEHQQSTINNTNNDQTNQENFTNNNVPANNYHKKINNEELHSTDKSNRILRPRQLETLTIPSKENRAAPSRSIKSISTLSKNKQKKLINSTNATQSFFESMAMTVSTFPAQYQASIKMEICNIVAKTERKLSMENKI</sequence>
<keyword evidence="2" id="KW-1185">Reference proteome</keyword>
<evidence type="ECO:0000313" key="1">
    <source>
        <dbReference type="EMBL" id="KAK0161368.1"/>
    </source>
</evidence>
<name>A0AA39F1T9_MICHY</name>
<reference evidence="1" key="1">
    <citation type="journal article" date="2023" name="bioRxiv">
        <title>Scaffold-level genome assemblies of two parasitoid biocontrol wasps reveal the parthenogenesis mechanism and an associated novel virus.</title>
        <authorList>
            <person name="Inwood S."/>
            <person name="Skelly J."/>
            <person name="Guhlin J."/>
            <person name="Harrop T."/>
            <person name="Goldson S."/>
            <person name="Dearden P."/>
        </authorList>
    </citation>
    <scope>NUCLEOTIDE SEQUENCE</scope>
    <source>
        <strain evidence="1">Lincoln</strain>
        <tissue evidence="1">Whole body</tissue>
    </source>
</reference>
<reference evidence="1" key="2">
    <citation type="submission" date="2023-03" db="EMBL/GenBank/DDBJ databases">
        <authorList>
            <person name="Inwood S.N."/>
            <person name="Skelly J.G."/>
            <person name="Guhlin J."/>
            <person name="Harrop T.W.R."/>
            <person name="Goldson S.G."/>
            <person name="Dearden P.K."/>
        </authorList>
    </citation>
    <scope>NUCLEOTIDE SEQUENCE</scope>
    <source>
        <strain evidence="1">Lincoln</strain>
        <tissue evidence="1">Whole body</tissue>
    </source>
</reference>
<dbReference type="AlphaFoldDB" id="A0AA39F1T9"/>
<evidence type="ECO:0000313" key="2">
    <source>
        <dbReference type="Proteomes" id="UP001168972"/>
    </source>
</evidence>
<protein>
    <recommendedName>
        <fullName evidence="3">MADF domain-containing protein</fullName>
    </recommendedName>
</protein>
<comment type="caution">
    <text evidence="1">The sequence shown here is derived from an EMBL/GenBank/DDBJ whole genome shotgun (WGS) entry which is preliminary data.</text>
</comment>
<dbReference type="Proteomes" id="UP001168972">
    <property type="component" value="Unassembled WGS sequence"/>
</dbReference>
<evidence type="ECO:0008006" key="3">
    <source>
        <dbReference type="Google" id="ProtNLM"/>
    </source>
</evidence>